<protein>
    <submittedName>
        <fullName evidence="3">RICIN domain-containing protein</fullName>
    </submittedName>
</protein>
<evidence type="ECO:0000259" key="2">
    <source>
        <dbReference type="SMART" id="SM00458"/>
    </source>
</evidence>
<name>A0ABT7DAC8_9ACTN</name>
<evidence type="ECO:0000313" key="4">
    <source>
        <dbReference type="Proteomes" id="UP001237194"/>
    </source>
</evidence>
<feature type="domain" description="Ricin B lectin" evidence="2">
    <location>
        <begin position="284"/>
        <end position="437"/>
    </location>
</feature>
<feature type="compositionally biased region" description="Low complexity" evidence="1">
    <location>
        <begin position="77"/>
        <end position="92"/>
    </location>
</feature>
<dbReference type="InterPro" id="IPR000772">
    <property type="entry name" value="Ricin_B_lectin"/>
</dbReference>
<dbReference type="Proteomes" id="UP001237194">
    <property type="component" value="Unassembled WGS sequence"/>
</dbReference>
<accession>A0ABT7DAC8</accession>
<dbReference type="Pfam" id="PF00652">
    <property type="entry name" value="Ricin_B_lectin"/>
    <property type="match status" value="1"/>
</dbReference>
<sequence length="439" mass="45187">MSDQHEPTAGETSSSVSVRRAVSVPPPDQEPGADLGPRTPDAAAPDPITPDPTAAGVNEPTAPSGPATMSAEPATGAPESAATATVTASTPEGPARRRFFGLRSRSESTGPAPEPGAGPEPSSAAEEPDNDGRSGLLFASDHDHPDDPSPDEAGPGRPHGPMIAAAALAGAVLIGVPIVAIFGPDDDSRTEQWVSSKPVGGEPLEPNMSDDKPPADYVAESPSPTASPTAGKKTAPEPVAEVKKVPVADTELAPAKAESAAPGKKAAEPAPPTPRQLANALSNKANVMLKNQRTGLCVDVPGEDAQKPAIPLKQGTCRATTADNQLYDLKVVDKDGGPQGSSLFVIKNRKSGLCLDLASYKAVTPGSKIMEYHCNGTTADNQLWWLDPNKHGNRIRNAVSNNLCMGVAGGDGSKLDAALQLQTCSGKEFSSQRWMVSQL</sequence>
<feature type="region of interest" description="Disordered" evidence="1">
    <location>
        <begin position="1"/>
        <end position="162"/>
    </location>
</feature>
<dbReference type="EMBL" id="JARWAF010000009">
    <property type="protein sequence ID" value="MDJ1642762.1"/>
    <property type="molecule type" value="Genomic_DNA"/>
</dbReference>
<evidence type="ECO:0000256" key="1">
    <source>
        <dbReference type="SAM" id="MobiDB-lite"/>
    </source>
</evidence>
<dbReference type="SUPFAM" id="SSF50370">
    <property type="entry name" value="Ricin B-like lectins"/>
    <property type="match status" value="1"/>
</dbReference>
<reference evidence="3 4" key="1">
    <citation type="submission" date="2023-04" db="EMBL/GenBank/DDBJ databases">
        <title>A novel species of the genus Streptomyces: Streptomyces pakalii sp. nov. isolated from a Mexican soil jungle.</title>
        <authorList>
            <person name="Chavez-Hernandez M.A."/>
            <person name="Ortiz-Alvarez J."/>
            <person name="Villa-Tanaca L."/>
            <person name="Hernandez-Rodriguez C."/>
        </authorList>
    </citation>
    <scope>NUCLEOTIDE SEQUENCE [LARGE SCALE GENOMIC DNA]</scope>
    <source>
        <strain evidence="3 4">ENCB-J15</strain>
    </source>
</reference>
<organism evidence="3 4">
    <name type="scientific">Streptomyces pakalii</name>
    <dbReference type="NCBI Taxonomy" id="3036494"/>
    <lineage>
        <taxon>Bacteria</taxon>
        <taxon>Bacillati</taxon>
        <taxon>Actinomycetota</taxon>
        <taxon>Actinomycetes</taxon>
        <taxon>Kitasatosporales</taxon>
        <taxon>Streptomycetaceae</taxon>
        <taxon>Streptomyces</taxon>
    </lineage>
</organism>
<feature type="region of interest" description="Disordered" evidence="1">
    <location>
        <begin position="182"/>
        <end position="277"/>
    </location>
</feature>
<proteinExistence type="predicted"/>
<feature type="compositionally biased region" description="Low complexity" evidence="1">
    <location>
        <begin position="247"/>
        <end position="264"/>
    </location>
</feature>
<dbReference type="Gene3D" id="2.80.10.50">
    <property type="match status" value="1"/>
</dbReference>
<dbReference type="PROSITE" id="PS50231">
    <property type="entry name" value="RICIN_B_LECTIN"/>
    <property type="match status" value="1"/>
</dbReference>
<dbReference type="RefSeq" id="WP_283896726.1">
    <property type="nucleotide sequence ID" value="NZ_JARWAF010000009.1"/>
</dbReference>
<gene>
    <name evidence="3" type="ORF">P5W92_20475</name>
</gene>
<dbReference type="SMART" id="SM00458">
    <property type="entry name" value="RICIN"/>
    <property type="match status" value="1"/>
</dbReference>
<comment type="caution">
    <text evidence="3">The sequence shown here is derived from an EMBL/GenBank/DDBJ whole genome shotgun (WGS) entry which is preliminary data.</text>
</comment>
<dbReference type="InterPro" id="IPR035992">
    <property type="entry name" value="Ricin_B-like_lectins"/>
</dbReference>
<evidence type="ECO:0000313" key="3">
    <source>
        <dbReference type="EMBL" id="MDJ1642762.1"/>
    </source>
</evidence>
<dbReference type="CDD" id="cd00161">
    <property type="entry name" value="beta-trefoil_Ricin-like"/>
    <property type="match status" value="1"/>
</dbReference>
<feature type="compositionally biased region" description="Low complexity" evidence="1">
    <location>
        <begin position="13"/>
        <end position="23"/>
    </location>
</feature>
<keyword evidence="4" id="KW-1185">Reference proteome</keyword>
<feature type="compositionally biased region" description="Low complexity" evidence="1">
    <location>
        <begin position="39"/>
        <end position="55"/>
    </location>
</feature>